<dbReference type="InterPro" id="IPR023214">
    <property type="entry name" value="HAD_sf"/>
</dbReference>
<feature type="transmembrane region" description="Helical" evidence="27">
    <location>
        <begin position="960"/>
        <end position="982"/>
    </location>
</feature>
<dbReference type="PANTHER" id="PTHR24092">
    <property type="entry name" value="PROBABLE PHOSPHOLIPID-TRANSPORTING ATPASE"/>
    <property type="match status" value="1"/>
</dbReference>
<dbReference type="FunFam" id="3.40.50.1000:FF:000012">
    <property type="entry name" value="Phospholipid-transporting ATPase"/>
    <property type="match status" value="1"/>
</dbReference>
<keyword evidence="12 25" id="KW-0547">Nucleotide-binding</keyword>
<dbReference type="EC" id="7.6.2.1" evidence="27"/>
<comment type="catalytic activity">
    <reaction evidence="21 27">
        <text>ATP + H2O + phospholipidSide 1 = ADP + phosphate + phospholipidSide 2.</text>
        <dbReference type="EC" id="7.6.2.1"/>
    </reaction>
</comment>
<dbReference type="InterPro" id="IPR023299">
    <property type="entry name" value="ATPase_P-typ_cyto_dom_N"/>
</dbReference>
<feature type="domain" description="P-type ATPase C-terminal" evidence="30">
    <location>
        <begin position="846"/>
        <end position="1093"/>
    </location>
</feature>
<feature type="binding site" evidence="25">
    <location>
        <position position="545"/>
    </location>
    <ligand>
        <name>ATP</name>
        <dbReference type="ChEBI" id="CHEBI:30616"/>
    </ligand>
</feature>
<feature type="binding site" evidence="25">
    <location>
        <position position="503"/>
    </location>
    <ligand>
        <name>ATP</name>
        <dbReference type="ChEBI" id="CHEBI:30616"/>
    </ligand>
</feature>
<dbReference type="SFLD" id="SFLDG00002">
    <property type="entry name" value="C1.7:_P-type_atpase_like"/>
    <property type="match status" value="1"/>
</dbReference>
<evidence type="ECO:0000256" key="19">
    <source>
        <dbReference type="ARBA" id="ARBA00023055"/>
    </source>
</evidence>
<proteinExistence type="inferred from homology"/>
<feature type="binding site" evidence="25">
    <location>
        <position position="402"/>
    </location>
    <ligand>
        <name>ATP</name>
        <dbReference type="ChEBI" id="CHEBI:30616"/>
    </ligand>
</feature>
<keyword evidence="11 26" id="KW-0479">Metal-binding</keyword>
<name>A0A673LF31_9TELE</name>
<evidence type="ECO:0000256" key="10">
    <source>
        <dbReference type="ARBA" id="ARBA00022692"/>
    </source>
</evidence>
<feature type="binding site" evidence="25">
    <location>
        <position position="824"/>
    </location>
    <ligand>
        <name>ATP</name>
        <dbReference type="ChEBI" id="CHEBI:30616"/>
    </ligand>
</feature>
<dbReference type="FunFam" id="2.70.150.10:FF:000009">
    <property type="entry name" value="Phospholipid-transporting ATPase"/>
    <property type="match status" value="1"/>
</dbReference>
<accession>A0A673LF31</accession>
<reference evidence="31" key="2">
    <citation type="submission" date="2025-09" db="UniProtKB">
        <authorList>
            <consortium name="Ensembl"/>
        </authorList>
    </citation>
    <scope>IDENTIFICATION</scope>
</reference>
<dbReference type="SFLD" id="SFLDS00003">
    <property type="entry name" value="Haloacid_Dehalogenase"/>
    <property type="match status" value="1"/>
</dbReference>
<dbReference type="GO" id="GO:0005769">
    <property type="term" value="C:early endosome"/>
    <property type="evidence" value="ECO:0007669"/>
    <property type="project" value="UniProtKB-SubCell"/>
</dbReference>
<dbReference type="GO" id="GO:0016887">
    <property type="term" value="F:ATP hydrolysis activity"/>
    <property type="evidence" value="ECO:0007669"/>
    <property type="project" value="InterPro"/>
</dbReference>
<evidence type="ECO:0000256" key="15">
    <source>
        <dbReference type="ARBA" id="ARBA00022840"/>
    </source>
</evidence>
<comment type="subcellular location">
    <subcellularLocation>
        <location evidence="5">Cell membrane</location>
        <topology evidence="5">Multi-pass membrane protein</topology>
    </subcellularLocation>
    <subcellularLocation>
        <location evidence="3">Early endosome</location>
    </subcellularLocation>
    <subcellularLocation>
        <location evidence="4">Endoplasmic reticulum membrane</location>
        <topology evidence="4">Multi-pass membrane protein</topology>
    </subcellularLocation>
    <subcellularLocation>
        <location evidence="27">Membrane</location>
        <topology evidence="27">Multi-pass membrane protein</topology>
    </subcellularLocation>
    <subcellularLocation>
        <location evidence="2">Recycling endosome</location>
    </subcellularLocation>
</comment>
<feature type="transmembrane region" description="Helical" evidence="27">
    <location>
        <begin position="1028"/>
        <end position="1049"/>
    </location>
</feature>
<evidence type="ECO:0000256" key="2">
    <source>
        <dbReference type="ARBA" id="ARBA00004172"/>
    </source>
</evidence>
<dbReference type="Pfam" id="PF16212">
    <property type="entry name" value="PhoLip_ATPase_C"/>
    <property type="match status" value="1"/>
</dbReference>
<keyword evidence="7" id="KW-0813">Transport</keyword>
<dbReference type="InterPro" id="IPR044492">
    <property type="entry name" value="P_typ_ATPase_HD_dom"/>
</dbReference>
<evidence type="ECO:0000256" key="17">
    <source>
        <dbReference type="ARBA" id="ARBA00022967"/>
    </source>
</evidence>
<evidence type="ECO:0000256" key="24">
    <source>
        <dbReference type="PIRSR" id="PIRSR606539-1"/>
    </source>
</evidence>
<evidence type="ECO:0000256" key="18">
    <source>
        <dbReference type="ARBA" id="ARBA00022989"/>
    </source>
</evidence>
<evidence type="ECO:0000256" key="21">
    <source>
        <dbReference type="ARBA" id="ARBA00034036"/>
    </source>
</evidence>
<dbReference type="InterPro" id="IPR018303">
    <property type="entry name" value="ATPase_P-typ_P_site"/>
</dbReference>
<dbReference type="GO" id="GO:0140326">
    <property type="term" value="F:ATPase-coupled intramembrane lipid transporter activity"/>
    <property type="evidence" value="ECO:0007669"/>
    <property type="project" value="UniProtKB-EC"/>
</dbReference>
<evidence type="ECO:0000256" key="25">
    <source>
        <dbReference type="PIRSR" id="PIRSR606539-2"/>
    </source>
</evidence>
<dbReference type="GO" id="GO:0045332">
    <property type="term" value="P:phospholipid translocation"/>
    <property type="evidence" value="ECO:0007669"/>
    <property type="project" value="TreeGrafter"/>
</dbReference>
<evidence type="ECO:0000259" key="30">
    <source>
        <dbReference type="Pfam" id="PF16212"/>
    </source>
</evidence>
<dbReference type="InterPro" id="IPR032630">
    <property type="entry name" value="P_typ_ATPase_c"/>
</dbReference>
<feature type="binding site" evidence="26">
    <location>
        <position position="404"/>
    </location>
    <ligand>
        <name>Mg(2+)</name>
        <dbReference type="ChEBI" id="CHEBI:18420"/>
    </ligand>
</feature>
<feature type="binding site" evidence="25">
    <location>
        <position position="404"/>
    </location>
    <ligand>
        <name>ATP</name>
        <dbReference type="ChEBI" id="CHEBI:30616"/>
    </ligand>
</feature>
<evidence type="ECO:0000313" key="31">
    <source>
        <dbReference type="Ensembl" id="ENSSRHP00000077649.1"/>
    </source>
</evidence>
<keyword evidence="16 26" id="KW-0460">Magnesium</keyword>
<organism evidence="31 32">
    <name type="scientific">Sinocyclocheilus rhinocerous</name>
    <dbReference type="NCBI Taxonomy" id="307959"/>
    <lineage>
        <taxon>Eukaryota</taxon>
        <taxon>Metazoa</taxon>
        <taxon>Chordata</taxon>
        <taxon>Craniata</taxon>
        <taxon>Vertebrata</taxon>
        <taxon>Euteleostomi</taxon>
        <taxon>Actinopterygii</taxon>
        <taxon>Neopterygii</taxon>
        <taxon>Teleostei</taxon>
        <taxon>Ostariophysi</taxon>
        <taxon>Cypriniformes</taxon>
        <taxon>Cyprinidae</taxon>
        <taxon>Cyprininae</taxon>
        <taxon>Sinocyclocheilus</taxon>
    </lineage>
</organism>
<feature type="binding site" evidence="25">
    <location>
        <position position="793"/>
    </location>
    <ligand>
        <name>ATP</name>
        <dbReference type="ChEBI" id="CHEBI:30616"/>
    </ligand>
</feature>
<evidence type="ECO:0000256" key="16">
    <source>
        <dbReference type="ARBA" id="ARBA00022842"/>
    </source>
</evidence>
<evidence type="ECO:0000256" key="7">
    <source>
        <dbReference type="ARBA" id="ARBA00022448"/>
    </source>
</evidence>
<sequence length="1110" mass="127515">KYVVVVDRYCFFDNEKRVDSRTIYVGHRPCPDTEAFIPSKFCDNRIVSSKYTVWNFLPKNLFEQFRRIANFYFLIIFLVQVIVDTPTSPVTSGLPLFFVITVTAIKQGYEDWLRHKADNEVNKYPVTVLEDGRSVKKESEKIKVGDVVEVVEDETFPCDLILLQSSREDGTCFVTTASLDGESNHKTHYTVPDTEKDLQALPATIECEQPQPDLYNRNPFRCLMMKQKALSLGPENLLLKGATLKNTKKIYGVAVYTGMETKMALNYQGKSQKRSAVEKSINAFLLVYLCILISKAVVCTTLKYVWQSKEGQDEPWYNQKTQKEKDTNMYLKMFTDFLSFMVLFNFIIPVSMYVTVEMQKFLGSFFITWDKDFFDPEIQEGALVNTSDLNEELGQVEYVFTDKTGTLTQNNMEFIECCIDGFQYKHRDTRSELDGFTVTDGPVNKLQQKEKEELFLRALCLCHTVQVKEAGSEVLADQVDGIDGLLLPQPEEERGFIASSPDEIALVRGAMEYGFTFLGLESKSMKIKNRENNIEEYKLLHVLNFDPVRRRMSVIVQTKSGETLLFCKGADSSIFPRVRPEEVDRIRMHVERNATGYRTLCVAYKQLSAEEYAVADTGLREARLALQDREQKLMAMYNQVETGMSLIGATAVEDRLQEEAAETMEALQGAGMKVWVLTGDKMETAKSTCYACRLFQRGTELLELTVRTLEDGRLKREEKLLELLRDYHRRAVKRCMSFLSCRSWSTANQDYGFIIDGATLSLVMNPPREADASQYRSLFLQICQNCTAVLCCRMAPLQKAQIVKMVKNSKGSPITLSIGDGANDVSMILEAHVGIGIKGKEGRQAVRNSDYAIPKLKHLKKLLLAHGHLYYVRIAHLVQYFFYKNLCFILPQFLYQFFCGYSQQPLYDAAYLTMYNICFTSMPILAYSLLEQHISMEILLDNAALYREIANNAMLRWRPFLYWTVLGIFQGLLFFFGVRFLFSNPALQDNGQVFGNWSYGTIVFTVLVFTVTLKLALDTRHWTWINHFVIWGSLAFYVFFSFFWGGIIWPFLKQQRLYFVFANMLSSVSAWLVIIILILLSLLPEILLVVLRKPRGPHSRQVYLFLPFPF</sequence>
<dbReference type="CDD" id="cd02073">
    <property type="entry name" value="P-type_ATPase_APLT_Dnf-like"/>
    <property type="match status" value="1"/>
</dbReference>
<dbReference type="Proteomes" id="UP000472270">
    <property type="component" value="Unassembled WGS sequence"/>
</dbReference>
<feature type="transmembrane region" description="Helical" evidence="27">
    <location>
        <begin position="1069"/>
        <end position="1091"/>
    </location>
</feature>
<dbReference type="SUPFAM" id="SSF81653">
    <property type="entry name" value="Calcium ATPase, transduction domain A"/>
    <property type="match status" value="1"/>
</dbReference>
<feature type="binding site" evidence="25">
    <location>
        <position position="680"/>
    </location>
    <ligand>
        <name>ATP</name>
        <dbReference type="ChEBI" id="CHEBI:30616"/>
    </ligand>
</feature>
<feature type="transmembrane region" description="Helical" evidence="27">
    <location>
        <begin position="910"/>
        <end position="930"/>
    </location>
</feature>
<dbReference type="AlphaFoldDB" id="A0A673LF31"/>
<feature type="transmembrane region" description="Helical" evidence="27">
    <location>
        <begin position="997"/>
        <end position="1016"/>
    </location>
</feature>
<comment type="similarity">
    <text evidence="6 27">Belongs to the cation transport ATPase (P-type) (TC 3.A.3) family. Type IV subfamily.</text>
</comment>
<keyword evidence="9" id="KW-0597">Phosphoprotein</keyword>
<dbReference type="InterPro" id="IPR032631">
    <property type="entry name" value="P-type_ATPase_N"/>
</dbReference>
<dbReference type="InterPro" id="IPR008250">
    <property type="entry name" value="ATPase_P-typ_transduc_dom_A_sf"/>
</dbReference>
<keyword evidence="13" id="KW-0967">Endosome</keyword>
<evidence type="ECO:0000313" key="32">
    <source>
        <dbReference type="Proteomes" id="UP000472270"/>
    </source>
</evidence>
<evidence type="ECO:0000256" key="13">
    <source>
        <dbReference type="ARBA" id="ARBA00022753"/>
    </source>
</evidence>
<evidence type="ECO:0000256" key="3">
    <source>
        <dbReference type="ARBA" id="ARBA00004412"/>
    </source>
</evidence>
<evidence type="ECO:0000256" key="1">
    <source>
        <dbReference type="ARBA" id="ARBA00001946"/>
    </source>
</evidence>
<dbReference type="InterPro" id="IPR023298">
    <property type="entry name" value="ATPase_P-typ_TM_dom_sf"/>
</dbReference>
<dbReference type="GO" id="GO:0005789">
    <property type="term" value="C:endoplasmic reticulum membrane"/>
    <property type="evidence" value="ECO:0007669"/>
    <property type="project" value="UniProtKB-SubCell"/>
</dbReference>
<dbReference type="GO" id="GO:0005886">
    <property type="term" value="C:plasma membrane"/>
    <property type="evidence" value="ECO:0007669"/>
    <property type="project" value="UniProtKB-SubCell"/>
</dbReference>
<feature type="transmembrane region" description="Helical" evidence="27">
    <location>
        <begin position="65"/>
        <end position="83"/>
    </location>
</feature>
<dbReference type="InterPro" id="IPR059000">
    <property type="entry name" value="ATPase_P-type_domA"/>
</dbReference>
<evidence type="ECO:0000256" key="26">
    <source>
        <dbReference type="PIRSR" id="PIRSR606539-3"/>
    </source>
</evidence>
<evidence type="ECO:0000256" key="5">
    <source>
        <dbReference type="ARBA" id="ARBA00004651"/>
    </source>
</evidence>
<comment type="cofactor">
    <cofactor evidence="1 26">
        <name>Mg(2+)</name>
        <dbReference type="ChEBI" id="CHEBI:18420"/>
    </cofactor>
</comment>
<evidence type="ECO:0000256" key="20">
    <source>
        <dbReference type="ARBA" id="ARBA00023136"/>
    </source>
</evidence>
<reference evidence="31" key="1">
    <citation type="submission" date="2025-08" db="UniProtKB">
        <authorList>
            <consortium name="Ensembl"/>
        </authorList>
    </citation>
    <scope>IDENTIFICATION</scope>
</reference>
<feature type="binding site" evidence="25">
    <location>
        <position position="823"/>
    </location>
    <ligand>
        <name>ATP</name>
        <dbReference type="ChEBI" id="CHEBI:30616"/>
    </ligand>
</feature>
<keyword evidence="10 27" id="KW-0812">Transmembrane</keyword>
<dbReference type="Gene3D" id="3.40.1110.10">
    <property type="entry name" value="Calcium-transporting ATPase, cytoplasmic domain N"/>
    <property type="match status" value="1"/>
</dbReference>
<keyword evidence="8" id="KW-1003">Cell membrane</keyword>
<dbReference type="PROSITE" id="PS00154">
    <property type="entry name" value="ATPASE_E1_E2"/>
    <property type="match status" value="1"/>
</dbReference>
<protein>
    <recommendedName>
        <fullName evidence="27">Phospholipid-transporting ATPase</fullName>
        <ecNumber evidence="27">7.6.2.1</ecNumber>
    </recommendedName>
</protein>
<dbReference type="PANTHER" id="PTHR24092:SF38">
    <property type="entry name" value="PHOSPHOLIPID-TRANSPORTING ATPASE IG"/>
    <property type="match status" value="1"/>
</dbReference>
<dbReference type="SFLD" id="SFLDF00027">
    <property type="entry name" value="p-type_atpase"/>
    <property type="match status" value="1"/>
</dbReference>
<gene>
    <name evidence="31" type="primary">atp11c</name>
</gene>
<comment type="catalytic activity">
    <reaction evidence="22">
        <text>a 1,2-diacyl-sn-glycero-3-phosphoethanolamine(out) + ATP + H2O = a 1,2-diacyl-sn-glycero-3-phosphoethanolamine(in) + ADP + phosphate + H(+)</text>
        <dbReference type="Rhea" id="RHEA:66132"/>
        <dbReference type="ChEBI" id="CHEBI:15377"/>
        <dbReference type="ChEBI" id="CHEBI:15378"/>
        <dbReference type="ChEBI" id="CHEBI:30616"/>
        <dbReference type="ChEBI" id="CHEBI:43474"/>
        <dbReference type="ChEBI" id="CHEBI:64612"/>
        <dbReference type="ChEBI" id="CHEBI:456216"/>
    </reaction>
    <physiologicalReaction direction="left-to-right" evidence="22">
        <dbReference type="Rhea" id="RHEA:66133"/>
    </physiologicalReaction>
</comment>
<dbReference type="SUPFAM" id="SSF81660">
    <property type="entry name" value="Metal cation-transporting ATPase, ATP-binding domain N"/>
    <property type="match status" value="1"/>
</dbReference>
<keyword evidence="18 27" id="KW-1133">Transmembrane helix</keyword>
<evidence type="ECO:0000259" key="28">
    <source>
        <dbReference type="Pfam" id="PF00122"/>
    </source>
</evidence>
<evidence type="ECO:0000259" key="29">
    <source>
        <dbReference type="Pfam" id="PF16209"/>
    </source>
</evidence>
<feature type="active site" description="4-aspartylphosphate intermediate" evidence="24">
    <location>
        <position position="402"/>
    </location>
</feature>
<feature type="binding site" evidence="25">
    <location>
        <position position="568"/>
    </location>
    <ligand>
        <name>ATP</name>
        <dbReference type="ChEBI" id="CHEBI:30616"/>
    </ligand>
</feature>
<dbReference type="Ensembl" id="ENSSRHT00000079762.1">
    <property type="protein sequence ID" value="ENSSRHP00000077649.1"/>
    <property type="gene ID" value="ENSSRHG00000037873.1"/>
</dbReference>
<dbReference type="GO" id="GO:0005524">
    <property type="term" value="F:ATP binding"/>
    <property type="evidence" value="ECO:0007669"/>
    <property type="project" value="UniProtKB-UniRule"/>
</dbReference>
<keyword evidence="32" id="KW-1185">Reference proteome</keyword>
<dbReference type="PRINTS" id="PR00119">
    <property type="entry name" value="CATATPASE"/>
</dbReference>
<feature type="binding site" evidence="25">
    <location>
        <position position="598"/>
    </location>
    <ligand>
        <name>ATP</name>
        <dbReference type="ChEBI" id="CHEBI:30616"/>
    </ligand>
</feature>
<keyword evidence="20 27" id="KW-0472">Membrane</keyword>
<feature type="binding site" evidence="25">
    <location>
        <position position="679"/>
    </location>
    <ligand>
        <name>ATP</name>
        <dbReference type="ChEBI" id="CHEBI:30616"/>
    </ligand>
</feature>
<dbReference type="Pfam" id="PF16209">
    <property type="entry name" value="PhoLip_ATPase_N"/>
    <property type="match status" value="1"/>
</dbReference>
<keyword evidence="15 25" id="KW-0067">ATP-binding</keyword>
<evidence type="ECO:0000256" key="23">
    <source>
        <dbReference type="ARBA" id="ARBA00051303"/>
    </source>
</evidence>
<dbReference type="InterPro" id="IPR006539">
    <property type="entry name" value="P-type_ATPase_IV"/>
</dbReference>
<evidence type="ECO:0000256" key="27">
    <source>
        <dbReference type="RuleBase" id="RU362033"/>
    </source>
</evidence>
<feature type="transmembrane region" description="Helical" evidence="27">
    <location>
        <begin position="337"/>
        <end position="356"/>
    </location>
</feature>
<evidence type="ECO:0000256" key="9">
    <source>
        <dbReference type="ARBA" id="ARBA00022553"/>
    </source>
</evidence>
<feature type="transmembrane region" description="Helical" evidence="27">
    <location>
        <begin position="283"/>
        <end position="306"/>
    </location>
</feature>
<dbReference type="Gene3D" id="2.70.150.10">
    <property type="entry name" value="Calcium-transporting ATPase, cytoplasmic transduction domain A"/>
    <property type="match status" value="1"/>
</dbReference>
<feature type="domain" description="P-type ATPase N-terminal" evidence="29">
    <location>
        <begin position="39"/>
        <end position="92"/>
    </location>
</feature>
<feature type="binding site" evidence="25">
    <location>
        <position position="403"/>
    </location>
    <ligand>
        <name>ATP</name>
        <dbReference type="ChEBI" id="CHEBI:30616"/>
    </ligand>
</feature>
<dbReference type="GO" id="GO:0000287">
    <property type="term" value="F:magnesium ion binding"/>
    <property type="evidence" value="ECO:0007669"/>
    <property type="project" value="UniProtKB-UniRule"/>
</dbReference>
<dbReference type="InterPro" id="IPR001757">
    <property type="entry name" value="P_typ_ATPase"/>
</dbReference>
<dbReference type="Gene3D" id="3.40.50.1000">
    <property type="entry name" value="HAD superfamily/HAD-like"/>
    <property type="match status" value="1"/>
</dbReference>
<evidence type="ECO:0000256" key="8">
    <source>
        <dbReference type="ARBA" id="ARBA00022475"/>
    </source>
</evidence>
<evidence type="ECO:0000256" key="22">
    <source>
        <dbReference type="ARBA" id="ARBA00049128"/>
    </source>
</evidence>
<feature type="domain" description="P-type ATPase A" evidence="28">
    <location>
        <begin position="124"/>
        <end position="263"/>
    </location>
</feature>
<dbReference type="SUPFAM" id="SSF81665">
    <property type="entry name" value="Calcium ATPase, transmembrane domain M"/>
    <property type="match status" value="1"/>
</dbReference>
<keyword evidence="19" id="KW-0445">Lipid transport</keyword>
<keyword evidence="17 27" id="KW-1278">Translocase</keyword>
<dbReference type="SUPFAM" id="SSF56784">
    <property type="entry name" value="HAD-like"/>
    <property type="match status" value="1"/>
</dbReference>
<feature type="binding site" evidence="25">
    <location>
        <position position="678"/>
    </location>
    <ligand>
        <name>ATP</name>
        <dbReference type="ChEBI" id="CHEBI:30616"/>
    </ligand>
</feature>
<evidence type="ECO:0000256" key="14">
    <source>
        <dbReference type="ARBA" id="ARBA00022824"/>
    </source>
</evidence>
<dbReference type="InterPro" id="IPR036412">
    <property type="entry name" value="HAD-like_sf"/>
</dbReference>
<evidence type="ECO:0000256" key="6">
    <source>
        <dbReference type="ARBA" id="ARBA00008109"/>
    </source>
</evidence>
<feature type="binding site" evidence="26">
    <location>
        <position position="820"/>
    </location>
    <ligand>
        <name>Mg(2+)</name>
        <dbReference type="ChEBI" id="CHEBI:18420"/>
    </ligand>
</feature>
<evidence type="ECO:0000256" key="11">
    <source>
        <dbReference type="ARBA" id="ARBA00022723"/>
    </source>
</evidence>
<feature type="binding site" evidence="26">
    <location>
        <position position="824"/>
    </location>
    <ligand>
        <name>Mg(2+)</name>
        <dbReference type="ChEBI" id="CHEBI:18420"/>
    </ligand>
</feature>
<dbReference type="Pfam" id="PF00122">
    <property type="entry name" value="E1-E2_ATPase"/>
    <property type="match status" value="1"/>
</dbReference>
<dbReference type="NCBIfam" id="TIGR01494">
    <property type="entry name" value="ATPase_P-type"/>
    <property type="match status" value="3"/>
</dbReference>
<comment type="catalytic activity">
    <reaction evidence="23">
        <text>a 1,2-diacyl-sn-glycero-3-phospho-L-serine(out) + ATP + H2O = a 1,2-diacyl-sn-glycero-3-phospho-L-serine(in) + ADP + phosphate + H(+)</text>
        <dbReference type="Rhea" id="RHEA:38567"/>
        <dbReference type="ChEBI" id="CHEBI:15377"/>
        <dbReference type="ChEBI" id="CHEBI:15378"/>
        <dbReference type="ChEBI" id="CHEBI:30616"/>
        <dbReference type="ChEBI" id="CHEBI:43474"/>
        <dbReference type="ChEBI" id="CHEBI:57262"/>
        <dbReference type="ChEBI" id="CHEBI:456216"/>
    </reaction>
    <physiologicalReaction direction="left-to-right" evidence="23">
        <dbReference type="Rhea" id="RHEA:38568"/>
    </physiologicalReaction>
</comment>
<evidence type="ECO:0000256" key="4">
    <source>
        <dbReference type="ARBA" id="ARBA00004477"/>
    </source>
</evidence>
<dbReference type="GO" id="GO:0055037">
    <property type="term" value="C:recycling endosome"/>
    <property type="evidence" value="ECO:0007669"/>
    <property type="project" value="UniProtKB-SubCell"/>
</dbReference>
<keyword evidence="14" id="KW-0256">Endoplasmic reticulum</keyword>
<feature type="binding site" evidence="25">
    <location>
        <position position="799"/>
    </location>
    <ligand>
        <name>ATP</name>
        <dbReference type="ChEBI" id="CHEBI:30616"/>
    </ligand>
</feature>
<evidence type="ECO:0000256" key="12">
    <source>
        <dbReference type="ARBA" id="ARBA00022741"/>
    </source>
</evidence>
<feature type="binding site" evidence="26">
    <location>
        <position position="402"/>
    </location>
    <ligand>
        <name>Mg(2+)</name>
        <dbReference type="ChEBI" id="CHEBI:18420"/>
    </ligand>
</feature>
<dbReference type="NCBIfam" id="TIGR01652">
    <property type="entry name" value="ATPase-Plipid"/>
    <property type="match status" value="1"/>
</dbReference>
<dbReference type="Pfam" id="PF13246">
    <property type="entry name" value="Cation_ATPase"/>
    <property type="match status" value="1"/>
</dbReference>
<dbReference type="FunFam" id="3.40.1110.10:FF:000072">
    <property type="entry name" value="Phospholipid-transporting ATPase"/>
    <property type="match status" value="1"/>
</dbReference>